<evidence type="ECO:0000313" key="1">
    <source>
        <dbReference type="EMBL" id="NYH51399.1"/>
    </source>
</evidence>
<proteinExistence type="predicted"/>
<comment type="caution">
    <text evidence="1">The sequence shown here is derived from an EMBL/GenBank/DDBJ whole genome shotgun (WGS) entry which is preliminary data.</text>
</comment>
<evidence type="ECO:0000313" key="2">
    <source>
        <dbReference type="Proteomes" id="UP000584931"/>
    </source>
</evidence>
<name>A0A7Y9X919_9ACTN</name>
<dbReference type="RefSeq" id="WP_179809311.1">
    <property type="nucleotide sequence ID" value="NZ_JACCHL010000001.1"/>
</dbReference>
<gene>
    <name evidence="1" type="ORF">HNR06_000988</name>
</gene>
<dbReference type="Proteomes" id="UP000584931">
    <property type="component" value="Unassembled WGS sequence"/>
</dbReference>
<organism evidence="1 2">
    <name type="scientific">Nocardiopsis sinuspersici</name>
    <dbReference type="NCBI Taxonomy" id="501010"/>
    <lineage>
        <taxon>Bacteria</taxon>
        <taxon>Bacillati</taxon>
        <taxon>Actinomycetota</taxon>
        <taxon>Actinomycetes</taxon>
        <taxon>Streptosporangiales</taxon>
        <taxon>Nocardiopsidaceae</taxon>
        <taxon>Nocardiopsis</taxon>
    </lineage>
</organism>
<dbReference type="AlphaFoldDB" id="A0A7Y9X919"/>
<sequence length="129" mass="14023">MGGLLTVLGNKLAEQWLTLLALPGALYAAAAVGARTLGHHHTWDLDHLIDQITAWARDPRIDTVAGQVVVSSRPYPSDHRCRFVARDAGRCHASTELRSIIGAHINSWRRPMAPREVLVPGGCLVLAGY</sequence>
<dbReference type="EMBL" id="JACCHL010000001">
    <property type="protein sequence ID" value="NYH51399.1"/>
    <property type="molecule type" value="Genomic_DNA"/>
</dbReference>
<reference evidence="1 2" key="1">
    <citation type="submission" date="2020-07" db="EMBL/GenBank/DDBJ databases">
        <title>Sequencing the genomes of 1000 actinobacteria strains.</title>
        <authorList>
            <person name="Klenk H.-P."/>
        </authorList>
    </citation>
    <scope>NUCLEOTIDE SEQUENCE [LARGE SCALE GENOMIC DNA]</scope>
    <source>
        <strain evidence="1 2">DSM 45278</strain>
    </source>
</reference>
<accession>A0A7Y9X919</accession>
<protein>
    <submittedName>
        <fullName evidence="1">Uncharacterized protein</fullName>
    </submittedName>
</protein>